<keyword evidence="5" id="KW-0539">Nucleus</keyword>
<evidence type="ECO:0000313" key="8">
    <source>
        <dbReference type="EMBL" id="CCE86388.1"/>
    </source>
</evidence>
<keyword evidence="9" id="KW-1185">Reference proteome</keyword>
<dbReference type="Proteomes" id="UP000005222">
    <property type="component" value="Chromosome N"/>
</dbReference>
<dbReference type="PANTHER" id="PTHR13044:SF14">
    <property type="entry name" value="CRYPTOCEPHAL, ISOFORM A"/>
    <property type="match status" value="1"/>
</dbReference>
<dbReference type="GO" id="GO:0001228">
    <property type="term" value="F:DNA-binding transcription activator activity, RNA polymerase II-specific"/>
    <property type="evidence" value="ECO:0007669"/>
    <property type="project" value="TreeGrafter"/>
</dbReference>
<dbReference type="FunCoup" id="G8Y0N5">
    <property type="interactions" value="4936"/>
</dbReference>
<dbReference type="PROSITE" id="PS00036">
    <property type="entry name" value="BZIP_BASIC"/>
    <property type="match status" value="1"/>
</dbReference>
<protein>
    <submittedName>
        <fullName evidence="8">Piso0_004874 protein</fullName>
    </submittedName>
</protein>
<organism evidence="8 9">
    <name type="scientific">Pichia sorbitophila (strain ATCC MYA-4447 / BCRC 22081 / CBS 7064 / NBRC 10061 / NRRL Y-12695)</name>
    <name type="common">Hybrid yeast</name>
    <dbReference type="NCBI Taxonomy" id="559304"/>
    <lineage>
        <taxon>Eukaryota</taxon>
        <taxon>Fungi</taxon>
        <taxon>Dikarya</taxon>
        <taxon>Ascomycota</taxon>
        <taxon>Saccharomycotina</taxon>
        <taxon>Pichiomycetes</taxon>
        <taxon>Debaryomycetaceae</taxon>
        <taxon>Millerozyma</taxon>
    </lineage>
</organism>
<evidence type="ECO:0000256" key="1">
    <source>
        <dbReference type="ARBA" id="ARBA00004123"/>
    </source>
</evidence>
<dbReference type="Gene3D" id="1.20.5.170">
    <property type="match status" value="1"/>
</dbReference>
<evidence type="ECO:0000256" key="3">
    <source>
        <dbReference type="ARBA" id="ARBA00023125"/>
    </source>
</evidence>
<evidence type="ECO:0000256" key="2">
    <source>
        <dbReference type="ARBA" id="ARBA00023015"/>
    </source>
</evidence>
<keyword evidence="3" id="KW-0238">DNA-binding</keyword>
<dbReference type="STRING" id="559304.G8Y0N5"/>
<evidence type="ECO:0000256" key="4">
    <source>
        <dbReference type="ARBA" id="ARBA00023163"/>
    </source>
</evidence>
<gene>
    <name evidence="8" type="primary">Piso0_004874</name>
    <name evidence="8" type="ORF">GNLVRS01_PISO0N03005g</name>
</gene>
<evidence type="ECO:0000313" key="9">
    <source>
        <dbReference type="Proteomes" id="UP000005222"/>
    </source>
</evidence>
<evidence type="ECO:0000259" key="7">
    <source>
        <dbReference type="PROSITE" id="PS50217"/>
    </source>
</evidence>
<accession>G8Y0N5</accession>
<feature type="domain" description="BZIP" evidence="7">
    <location>
        <begin position="107"/>
        <end position="170"/>
    </location>
</feature>
<dbReference type="GO" id="GO:0089713">
    <property type="term" value="C:Cbf1-Met4-Met28 complex"/>
    <property type="evidence" value="ECO:0007669"/>
    <property type="project" value="TreeGrafter"/>
</dbReference>
<dbReference type="AlphaFoldDB" id="G8Y0N5"/>
<name>G8Y0N5_PICSO</name>
<dbReference type="InterPro" id="IPR004827">
    <property type="entry name" value="bZIP"/>
</dbReference>
<proteinExistence type="predicted"/>
<keyword evidence="2" id="KW-0805">Transcription regulation</keyword>
<dbReference type="InterPro" id="IPR046347">
    <property type="entry name" value="bZIP_sf"/>
</dbReference>
<comment type="subcellular location">
    <subcellularLocation>
        <location evidence="1">Nucleus</location>
    </subcellularLocation>
</comment>
<reference evidence="8 9" key="1">
    <citation type="journal article" date="2012" name="G3 (Bethesda)">
        <title>Pichia sorbitophila, an interspecies yeast hybrid reveals early steps of genome resolution following polyploidization.</title>
        <authorList>
            <person name="Leh Louis V."/>
            <person name="Despons L."/>
            <person name="Friedrich A."/>
            <person name="Martin T."/>
            <person name="Durrens P."/>
            <person name="Casaregola S."/>
            <person name="Neuveglise C."/>
            <person name="Fairhead C."/>
            <person name="Marck C."/>
            <person name="Cruz J.A."/>
            <person name="Straub M.L."/>
            <person name="Kugler V."/>
            <person name="Sacerdot C."/>
            <person name="Uzunov Z."/>
            <person name="Thierry A."/>
            <person name="Weiss S."/>
            <person name="Bleykasten C."/>
            <person name="De Montigny J."/>
            <person name="Jacques N."/>
            <person name="Jung P."/>
            <person name="Lemaire M."/>
            <person name="Mallet S."/>
            <person name="Morel G."/>
            <person name="Richard G.F."/>
            <person name="Sarkar A."/>
            <person name="Savel G."/>
            <person name="Schacherer J."/>
            <person name="Seret M.L."/>
            <person name="Talla E."/>
            <person name="Samson G."/>
            <person name="Jubin C."/>
            <person name="Poulain J."/>
            <person name="Vacherie B."/>
            <person name="Barbe V."/>
            <person name="Pelletier E."/>
            <person name="Sherman D.J."/>
            <person name="Westhof E."/>
            <person name="Weissenbach J."/>
            <person name="Baret P.V."/>
            <person name="Wincker P."/>
            <person name="Gaillardin C."/>
            <person name="Dujon B."/>
            <person name="Souciet J.L."/>
        </authorList>
    </citation>
    <scope>NUCLEOTIDE SEQUENCE [LARGE SCALE GENOMIC DNA]</scope>
    <source>
        <strain evidence="9">ATCC MYA-4447 / BCRC 22081 / CBS 7064 / NBRC 10061 / NRRL Y-12695</strain>
    </source>
</reference>
<evidence type="ECO:0000256" key="6">
    <source>
        <dbReference type="SAM" id="Coils"/>
    </source>
</evidence>
<dbReference type="PANTHER" id="PTHR13044">
    <property type="entry name" value="ACTIVATING TRANSCRIPTION FACTOR ATF 4/5"/>
    <property type="match status" value="1"/>
</dbReference>
<dbReference type="PROSITE" id="PS50217">
    <property type="entry name" value="BZIP"/>
    <property type="match status" value="1"/>
</dbReference>
<dbReference type="CDD" id="cd14705">
    <property type="entry name" value="bZIP_Zip1"/>
    <property type="match status" value="1"/>
</dbReference>
<dbReference type="HOGENOM" id="CLU_112526_0_0_1"/>
<dbReference type="OMA" id="NFEPIDY"/>
<sequence length="197" mass="22264">MDGSGANYLADLNLVFDSGSQVVDRSSANDLDLFSQSEFFDFDVFNKRENGPLKQEDEGHNVVGGDLFESASVNSPSSGTYSPSITDGALDAIASEQASFDRQRILDPSLEERRRRNTAASARFRIKKKLKEQQMEQRSKELREKLLDMEKKIKTLEMENKCLKNLFFQRNEKKNEDLVADILKKSGSSSSAFEFTK</sequence>
<dbReference type="SUPFAM" id="SSF57959">
    <property type="entry name" value="Leucine zipper domain"/>
    <property type="match status" value="1"/>
</dbReference>
<dbReference type="Pfam" id="PF07716">
    <property type="entry name" value="bZIP_2"/>
    <property type="match status" value="1"/>
</dbReference>
<evidence type="ECO:0000256" key="5">
    <source>
        <dbReference type="ARBA" id="ARBA00023242"/>
    </source>
</evidence>
<feature type="coiled-coil region" evidence="6">
    <location>
        <begin position="132"/>
        <end position="166"/>
    </location>
</feature>
<dbReference type="InParanoid" id="G8Y0N5"/>
<dbReference type="eggNOG" id="ENOG502S7ZI">
    <property type="taxonomic scope" value="Eukaryota"/>
</dbReference>
<dbReference type="GO" id="GO:0000977">
    <property type="term" value="F:RNA polymerase II transcription regulatory region sequence-specific DNA binding"/>
    <property type="evidence" value="ECO:0007669"/>
    <property type="project" value="TreeGrafter"/>
</dbReference>
<keyword evidence="4" id="KW-0804">Transcription</keyword>
<dbReference type="GO" id="GO:0005634">
    <property type="term" value="C:nucleus"/>
    <property type="evidence" value="ECO:0007669"/>
    <property type="project" value="UniProtKB-SubCell"/>
</dbReference>
<dbReference type="OrthoDB" id="1939598at2759"/>
<keyword evidence="6" id="KW-0175">Coiled coil</keyword>
<dbReference type="EMBL" id="FO082046">
    <property type="protein sequence ID" value="CCE86388.1"/>
    <property type="molecule type" value="Genomic_DNA"/>
</dbReference>